<gene>
    <name evidence="1" type="ORF">ACFFHU_10965</name>
</gene>
<protein>
    <submittedName>
        <fullName evidence="1">Uncharacterized protein</fullName>
    </submittedName>
</protein>
<comment type="caution">
    <text evidence="1">The sequence shown here is derived from an EMBL/GenBank/DDBJ whole genome shotgun (WGS) entry which is preliminary data.</text>
</comment>
<dbReference type="RefSeq" id="WP_377337837.1">
    <property type="nucleotide sequence ID" value="NZ_JBHLUE010000008.1"/>
</dbReference>
<proteinExistence type="predicted"/>
<organism evidence="1 2">
    <name type="scientific">Plantactinospora siamensis</name>
    <dbReference type="NCBI Taxonomy" id="555372"/>
    <lineage>
        <taxon>Bacteria</taxon>
        <taxon>Bacillati</taxon>
        <taxon>Actinomycetota</taxon>
        <taxon>Actinomycetes</taxon>
        <taxon>Micromonosporales</taxon>
        <taxon>Micromonosporaceae</taxon>
        <taxon>Plantactinospora</taxon>
    </lineage>
</organism>
<name>A0ABV6NX59_9ACTN</name>
<evidence type="ECO:0000313" key="1">
    <source>
        <dbReference type="EMBL" id="MFC0564653.1"/>
    </source>
</evidence>
<evidence type="ECO:0000313" key="2">
    <source>
        <dbReference type="Proteomes" id="UP001589894"/>
    </source>
</evidence>
<accession>A0ABV6NX59</accession>
<sequence length="415" mass="45454">MSLSPQPPQQLPAAGGELWVSLDGAAYPAQELARGAAYEIFSAEPAAGFEPVRRPDARLPWHRFVHVADVDTVGGPGGGPDLDAPLLAPVSRRRSWADLHQLSQRPAASADPALHAVRSSAVIRRGTPMVKVLSARQLAGFLHGWQPYGFCYREYDIAHLRTPTDLAVLRTDPEPGRGDPDVSYALRWRAIDAADYEFPTADAYPGLVVMPPHDRVGPAVLGTGFTPSGRQLLPEFVTRDLADLPMPANAALIAYPASGEEIVLYTFRPEQRGWLRMAGPRWRHLLAPVPGISPDQEYLPVGAAPSTRLVGEREGEEYEAVADLPGGFRALSMTRAARFPIERVRRRARFVTWRGARCVALHSDASWVRVRLCRPDPDSVPALGAQCYERGVYEAWAPAAEITDDRTVDLDYPEG</sequence>
<dbReference type="EMBL" id="JBHLUE010000008">
    <property type="protein sequence ID" value="MFC0564653.1"/>
    <property type="molecule type" value="Genomic_DNA"/>
</dbReference>
<keyword evidence="2" id="KW-1185">Reference proteome</keyword>
<dbReference type="Proteomes" id="UP001589894">
    <property type="component" value="Unassembled WGS sequence"/>
</dbReference>
<reference evidence="1 2" key="1">
    <citation type="submission" date="2024-09" db="EMBL/GenBank/DDBJ databases">
        <authorList>
            <person name="Sun Q."/>
            <person name="Mori K."/>
        </authorList>
    </citation>
    <scope>NUCLEOTIDE SEQUENCE [LARGE SCALE GENOMIC DNA]</scope>
    <source>
        <strain evidence="1 2">TBRC 2205</strain>
    </source>
</reference>